<reference evidence="7" key="1">
    <citation type="submission" date="2021-05" db="EMBL/GenBank/DDBJ databases">
        <authorList>
            <person name="Alioto T."/>
            <person name="Alioto T."/>
            <person name="Gomez Garrido J."/>
        </authorList>
    </citation>
    <scope>NUCLEOTIDE SEQUENCE</scope>
</reference>
<dbReference type="Gene3D" id="3.40.50.1820">
    <property type="entry name" value="alpha/beta hydrolase"/>
    <property type="match status" value="1"/>
</dbReference>
<evidence type="ECO:0000256" key="5">
    <source>
        <dbReference type="RuleBase" id="RU361235"/>
    </source>
</evidence>
<keyword evidence="4" id="KW-0325">Glycoprotein</keyword>
<dbReference type="EMBL" id="HBUF01122802">
    <property type="protein sequence ID" value="CAG6642499.1"/>
    <property type="molecule type" value="Transcribed_RNA"/>
</dbReference>
<evidence type="ECO:0000313" key="7">
    <source>
        <dbReference type="EMBL" id="CAG6642499.1"/>
    </source>
</evidence>
<keyword evidence="3 5" id="KW-0378">Hydrolase</keyword>
<evidence type="ECO:0000256" key="2">
    <source>
        <dbReference type="ARBA" id="ARBA00022487"/>
    </source>
</evidence>
<dbReference type="InterPro" id="IPR002018">
    <property type="entry name" value="CarbesteraseB"/>
</dbReference>
<dbReference type="PANTHER" id="PTHR11559">
    <property type="entry name" value="CARBOXYLESTERASE"/>
    <property type="match status" value="1"/>
</dbReference>
<keyword evidence="2" id="KW-0719">Serine esterase</keyword>
<organism evidence="7">
    <name type="scientific">Cacopsylla melanoneura</name>
    <dbReference type="NCBI Taxonomy" id="428564"/>
    <lineage>
        <taxon>Eukaryota</taxon>
        <taxon>Metazoa</taxon>
        <taxon>Ecdysozoa</taxon>
        <taxon>Arthropoda</taxon>
        <taxon>Hexapoda</taxon>
        <taxon>Insecta</taxon>
        <taxon>Pterygota</taxon>
        <taxon>Neoptera</taxon>
        <taxon>Paraneoptera</taxon>
        <taxon>Hemiptera</taxon>
        <taxon>Sternorrhyncha</taxon>
        <taxon>Psylloidea</taxon>
        <taxon>Psyllidae</taxon>
        <taxon>Psyllinae</taxon>
        <taxon>Cacopsylla</taxon>
    </lineage>
</organism>
<proteinExistence type="inferred from homology"/>
<dbReference type="Pfam" id="PF00135">
    <property type="entry name" value="COesterase"/>
    <property type="match status" value="1"/>
</dbReference>
<feature type="signal peptide" evidence="5">
    <location>
        <begin position="1"/>
        <end position="23"/>
    </location>
</feature>
<evidence type="ECO:0000256" key="4">
    <source>
        <dbReference type="ARBA" id="ARBA00023180"/>
    </source>
</evidence>
<accession>A0A8D8W2I6</accession>
<dbReference type="InterPro" id="IPR019826">
    <property type="entry name" value="Carboxylesterase_B_AS"/>
</dbReference>
<evidence type="ECO:0000256" key="3">
    <source>
        <dbReference type="ARBA" id="ARBA00022801"/>
    </source>
</evidence>
<sequence length="554" mass="61996">MDQDIIIWHLIWTFLVNSYLVDGQEVQITQGRLKGSSEKSRNGTTYFSFLGVPYAKPPVGDLRFKEPQPHPGWSEKLNATKIGNDCPQRSLVNNQLAGDEDCLFLNIHTPKLDPNAMLPVMVYIHGGAFKAGSGGIFRAKFLMDRNIVFVTINYRLGILGFLSFLDDVIFGNFGLRDQIFALKWIQNNIAQFGGDSNRVTIFGGSAGAASVDYLVISPLAKGLFHNAIIQGGTATSPWAFVPQPIALQRAEAVSTLVGCPSRPTAEALKCLRNVSCEVLVQAADKFLEIGMFPLAAFSPVIDSYLGPDQAVVPDYPLVLPPNPGVHIILGFNSYEGNMVASLVCFNDFYLAKAMEKDMTRALPLMSCVQDQVEYHEKGRLVTMLVDYYLKGQNITKDNVVKFADMGTDLIFGHSSFKAALNYYRNVPVYFYLYDIEPRVPLLSLFGDCPHIKGPSHGEEIIFFFDDIFTTVKLNREEEQLSNTLLDLWTKFAETGVPTSSWTPVSSDRIDYLHMTRTGITMKRGLYENRMKFVDSLPLLTNRYDVRHEIEKTEL</sequence>
<dbReference type="EC" id="3.1.1.-" evidence="5"/>
<feature type="chain" id="PRO_5034679955" description="Carboxylic ester hydrolase" evidence="5">
    <location>
        <begin position="24"/>
        <end position="554"/>
    </location>
</feature>
<evidence type="ECO:0000256" key="1">
    <source>
        <dbReference type="ARBA" id="ARBA00005964"/>
    </source>
</evidence>
<evidence type="ECO:0000259" key="6">
    <source>
        <dbReference type="Pfam" id="PF00135"/>
    </source>
</evidence>
<dbReference type="GO" id="GO:0052689">
    <property type="term" value="F:carboxylic ester hydrolase activity"/>
    <property type="evidence" value="ECO:0007669"/>
    <property type="project" value="UniProtKB-KW"/>
</dbReference>
<dbReference type="InterPro" id="IPR029058">
    <property type="entry name" value="AB_hydrolase_fold"/>
</dbReference>
<protein>
    <recommendedName>
        <fullName evidence="5">Carboxylic ester hydrolase</fullName>
        <ecNumber evidence="5">3.1.1.-</ecNumber>
    </recommendedName>
</protein>
<dbReference type="PROSITE" id="PS00122">
    <property type="entry name" value="CARBOXYLESTERASE_B_1"/>
    <property type="match status" value="1"/>
</dbReference>
<dbReference type="SUPFAM" id="SSF53474">
    <property type="entry name" value="alpha/beta-Hydrolases"/>
    <property type="match status" value="1"/>
</dbReference>
<dbReference type="AlphaFoldDB" id="A0A8D8W2I6"/>
<comment type="similarity">
    <text evidence="1 5">Belongs to the type-B carboxylesterase/lipase family.</text>
</comment>
<dbReference type="InterPro" id="IPR050309">
    <property type="entry name" value="Type-B_Carboxylest/Lipase"/>
</dbReference>
<name>A0A8D8W2I6_9HEMI</name>
<feature type="domain" description="Carboxylesterase type B" evidence="6">
    <location>
        <begin position="24"/>
        <end position="532"/>
    </location>
</feature>
<keyword evidence="5" id="KW-0732">Signal</keyword>